<organism evidence="1 2">
    <name type="scientific">Candidatus Cyrtobacter comes</name>
    <dbReference type="NCBI Taxonomy" id="675776"/>
    <lineage>
        <taxon>Bacteria</taxon>
        <taxon>Pseudomonadati</taxon>
        <taxon>Pseudomonadota</taxon>
        <taxon>Alphaproteobacteria</taxon>
        <taxon>Rickettsiales</taxon>
        <taxon>Candidatus Midichloriaceae</taxon>
        <taxon>Candidatus Cyrtobacter</taxon>
    </lineage>
</organism>
<keyword evidence="2" id="KW-1185">Reference proteome</keyword>
<name>A0ABU5L796_9RICK</name>
<gene>
    <name evidence="1" type="ORF">Cyrtocomes_00123</name>
</gene>
<proteinExistence type="predicted"/>
<evidence type="ECO:0000313" key="2">
    <source>
        <dbReference type="Proteomes" id="UP001293791"/>
    </source>
</evidence>
<reference evidence="1 2" key="1">
    <citation type="submission" date="2023-02" db="EMBL/GenBank/DDBJ databases">
        <title>Host association and intracellularity evolved multiple times independently in the Rickettsiales.</title>
        <authorList>
            <person name="Castelli M."/>
            <person name="Nardi T."/>
            <person name="Gammuto L."/>
            <person name="Bellinzona G."/>
            <person name="Sabaneyeva E."/>
            <person name="Potekhin A."/>
            <person name="Serra V."/>
            <person name="Petroni G."/>
            <person name="Sassera D."/>
        </authorList>
    </citation>
    <scope>NUCLEOTIDE SEQUENCE [LARGE SCALE GENOMIC DNA]</scope>
    <source>
        <strain evidence="1 2">BOD18</strain>
    </source>
</reference>
<accession>A0ABU5L796</accession>
<protein>
    <submittedName>
        <fullName evidence="1">Uncharacterized protein</fullName>
    </submittedName>
</protein>
<sequence>MASSDGFVLQRLLLMVYVSGVKGLSGFFF</sequence>
<dbReference type="Proteomes" id="UP001293791">
    <property type="component" value="Unassembled WGS sequence"/>
</dbReference>
<dbReference type="EMBL" id="JARGYT010000004">
    <property type="protein sequence ID" value="MDZ5761765.1"/>
    <property type="molecule type" value="Genomic_DNA"/>
</dbReference>
<comment type="caution">
    <text evidence="1">The sequence shown here is derived from an EMBL/GenBank/DDBJ whole genome shotgun (WGS) entry which is preliminary data.</text>
</comment>
<evidence type="ECO:0000313" key="1">
    <source>
        <dbReference type="EMBL" id="MDZ5761765.1"/>
    </source>
</evidence>